<feature type="compositionally biased region" description="Polar residues" evidence="1">
    <location>
        <begin position="181"/>
        <end position="190"/>
    </location>
</feature>
<keyword evidence="2" id="KW-1185">Reference proteome</keyword>
<accession>A0A915CS98</accession>
<proteinExistence type="predicted"/>
<protein>
    <submittedName>
        <fullName evidence="3">BUB1 N-terminal domain-containing protein</fullName>
    </submittedName>
</protein>
<organism evidence="2 3">
    <name type="scientific">Ditylenchus dipsaci</name>
    <dbReference type="NCBI Taxonomy" id="166011"/>
    <lineage>
        <taxon>Eukaryota</taxon>
        <taxon>Metazoa</taxon>
        <taxon>Ecdysozoa</taxon>
        <taxon>Nematoda</taxon>
        <taxon>Chromadorea</taxon>
        <taxon>Rhabditida</taxon>
        <taxon>Tylenchina</taxon>
        <taxon>Tylenchomorpha</taxon>
        <taxon>Sphaerularioidea</taxon>
        <taxon>Anguinidae</taxon>
        <taxon>Anguininae</taxon>
        <taxon>Ditylenchus</taxon>
    </lineage>
</organism>
<dbReference type="Gene3D" id="1.25.40.430">
    <property type="match status" value="1"/>
</dbReference>
<dbReference type="WBParaSite" id="jg11927">
    <property type="protein sequence ID" value="jg11927"/>
    <property type="gene ID" value="jg11927"/>
</dbReference>
<evidence type="ECO:0000256" key="1">
    <source>
        <dbReference type="SAM" id="MobiDB-lite"/>
    </source>
</evidence>
<name>A0A915CS98_9BILA</name>
<sequence>MASLSGDFGSEQYGRITTMAKAISNDETRFRFAIGQIRLVEDSLDDGSDKTILVKRLVNWALQFFNKIGEFKSDVRMLYLWRLLGKYSVELKMEGVLKKVNELGFFKSASEFYFIWAEHLAEKGDRTNFDAVVSLCRENCHLTQDSVNQLFGTLVREHFNEDYHGDTADFLEMLKHKSPAPNNLSATNENPIECGASELDKSSDSQKPTTSVYTALEFSIDVSLIVTCETHSYTIL</sequence>
<dbReference type="AlphaFoldDB" id="A0A915CS98"/>
<evidence type="ECO:0000313" key="3">
    <source>
        <dbReference type="WBParaSite" id="jg11927"/>
    </source>
</evidence>
<dbReference type="Proteomes" id="UP000887574">
    <property type="component" value="Unplaced"/>
</dbReference>
<reference evidence="3" key="1">
    <citation type="submission" date="2022-11" db="UniProtKB">
        <authorList>
            <consortium name="WormBaseParasite"/>
        </authorList>
    </citation>
    <scope>IDENTIFICATION</scope>
</reference>
<evidence type="ECO:0000313" key="2">
    <source>
        <dbReference type="Proteomes" id="UP000887574"/>
    </source>
</evidence>
<feature type="region of interest" description="Disordered" evidence="1">
    <location>
        <begin position="181"/>
        <end position="206"/>
    </location>
</feature>